<dbReference type="Pfam" id="PF13349">
    <property type="entry name" value="DUF4097"/>
    <property type="match status" value="1"/>
</dbReference>
<dbReference type="EMBL" id="BMGB01000001">
    <property type="protein sequence ID" value="GGB09785.1"/>
    <property type="molecule type" value="Genomic_DNA"/>
</dbReference>
<protein>
    <recommendedName>
        <fullName evidence="1">DUF4097 domain-containing protein</fullName>
    </recommendedName>
</protein>
<gene>
    <name evidence="2" type="ORF">GCM10010979_25500</name>
</gene>
<reference evidence="2" key="1">
    <citation type="journal article" date="2014" name="Int. J. Syst. Evol. Microbiol.">
        <title>Complete genome sequence of Corynebacterium casei LMG S-19264T (=DSM 44701T), isolated from a smear-ripened cheese.</title>
        <authorList>
            <consortium name="US DOE Joint Genome Institute (JGI-PGF)"/>
            <person name="Walter F."/>
            <person name="Albersmeier A."/>
            <person name="Kalinowski J."/>
            <person name="Ruckert C."/>
        </authorList>
    </citation>
    <scope>NUCLEOTIDE SEQUENCE</scope>
    <source>
        <strain evidence="2">CGMCC 1.12813</strain>
    </source>
</reference>
<evidence type="ECO:0000259" key="1">
    <source>
        <dbReference type="Pfam" id="PF13349"/>
    </source>
</evidence>
<dbReference type="Proteomes" id="UP000606922">
    <property type="component" value="Unassembled WGS sequence"/>
</dbReference>
<dbReference type="AlphaFoldDB" id="A0A916SPB8"/>
<proteinExistence type="predicted"/>
<sequence length="267" mass="28039">MAHEKWLVDGAKVIDVEHVNKLKVSLIAGKVDIVGHDEPGARIEVHSVSGKELKISIDNGTLEIDHPQLSWDNFIEVFSSFRGTARADVSIMVPRNVALTFGVVSASALISGLNTTDATISTVSGDLVIDGLTGALQVNGVSGEIAISDHNGKISSRTVSGDITASGDLSVFTAESLSGDVFTDITGIADEVRISTVSGDVTTRLAPGVAAQYKINTVGGRVQLDDAEIKGVHGQYIGKYGELDAKWLDFKANTVSGRINVMHAVSA</sequence>
<dbReference type="RefSeq" id="WP_188510953.1">
    <property type="nucleotide sequence ID" value="NZ_BMGB01000001.1"/>
</dbReference>
<evidence type="ECO:0000313" key="3">
    <source>
        <dbReference type="Proteomes" id="UP000606922"/>
    </source>
</evidence>
<name>A0A916SPB8_9MICO</name>
<dbReference type="InterPro" id="IPR025164">
    <property type="entry name" value="Toastrack_DUF4097"/>
</dbReference>
<reference evidence="2" key="2">
    <citation type="submission" date="2020-09" db="EMBL/GenBank/DDBJ databases">
        <authorList>
            <person name="Sun Q."/>
            <person name="Zhou Y."/>
        </authorList>
    </citation>
    <scope>NUCLEOTIDE SEQUENCE</scope>
    <source>
        <strain evidence="2">CGMCC 1.12813</strain>
    </source>
</reference>
<keyword evidence="3" id="KW-1185">Reference proteome</keyword>
<comment type="caution">
    <text evidence="2">The sequence shown here is derived from an EMBL/GenBank/DDBJ whole genome shotgun (WGS) entry which is preliminary data.</text>
</comment>
<evidence type="ECO:0000313" key="2">
    <source>
        <dbReference type="EMBL" id="GGB09785.1"/>
    </source>
</evidence>
<organism evidence="2 3">
    <name type="scientific">Conyzicola nivalis</name>
    <dbReference type="NCBI Taxonomy" id="1477021"/>
    <lineage>
        <taxon>Bacteria</taxon>
        <taxon>Bacillati</taxon>
        <taxon>Actinomycetota</taxon>
        <taxon>Actinomycetes</taxon>
        <taxon>Micrococcales</taxon>
        <taxon>Microbacteriaceae</taxon>
        <taxon>Conyzicola</taxon>
    </lineage>
</organism>
<feature type="domain" description="DUF4097" evidence="1">
    <location>
        <begin position="30"/>
        <end position="261"/>
    </location>
</feature>
<accession>A0A916SPB8</accession>